<feature type="compositionally biased region" description="Basic and acidic residues" evidence="1">
    <location>
        <begin position="89"/>
        <end position="101"/>
    </location>
</feature>
<dbReference type="CDD" id="cd05121">
    <property type="entry name" value="ABC1_ADCK3-like"/>
    <property type="match status" value="1"/>
</dbReference>
<gene>
    <name evidence="3" type="ORF">FOZ62_024495</name>
</gene>
<feature type="region of interest" description="Disordered" evidence="1">
    <location>
        <begin position="802"/>
        <end position="830"/>
    </location>
</feature>
<dbReference type="InterPro" id="IPR011009">
    <property type="entry name" value="Kinase-like_dom_sf"/>
</dbReference>
<dbReference type="SUPFAM" id="SSF56112">
    <property type="entry name" value="Protein kinase-like (PK-like)"/>
    <property type="match status" value="1"/>
</dbReference>
<feature type="domain" description="Protein kinase" evidence="2">
    <location>
        <begin position="1377"/>
        <end position="1760"/>
    </location>
</feature>
<feature type="compositionally biased region" description="Basic and acidic residues" evidence="1">
    <location>
        <begin position="109"/>
        <end position="131"/>
    </location>
</feature>
<feature type="compositionally biased region" description="Polar residues" evidence="1">
    <location>
        <begin position="806"/>
        <end position="826"/>
    </location>
</feature>
<feature type="compositionally biased region" description="Basic and acidic residues" evidence="1">
    <location>
        <begin position="192"/>
        <end position="217"/>
    </location>
</feature>
<feature type="compositionally biased region" description="Basic and acidic residues" evidence="1">
    <location>
        <begin position="317"/>
        <end position="337"/>
    </location>
</feature>
<accession>A0A7J6TNG8</accession>
<dbReference type="PANTHER" id="PTHR43173:SF34">
    <property type="entry name" value="ABC1 ATYPICAL KINASE-LIKE DOMAIN-CONTAINING PROTEIN"/>
    <property type="match status" value="1"/>
</dbReference>
<feature type="compositionally biased region" description="Basic residues" evidence="1">
    <location>
        <begin position="550"/>
        <end position="561"/>
    </location>
</feature>
<evidence type="ECO:0000313" key="3">
    <source>
        <dbReference type="EMBL" id="KAF4745870.1"/>
    </source>
</evidence>
<feature type="compositionally biased region" description="Basic and acidic residues" evidence="1">
    <location>
        <begin position="468"/>
        <end position="487"/>
    </location>
</feature>
<feature type="region of interest" description="Disordered" evidence="1">
    <location>
        <begin position="599"/>
        <end position="627"/>
    </location>
</feature>
<name>A0A7J6TNG8_PEROL</name>
<feature type="region of interest" description="Disordered" evidence="1">
    <location>
        <begin position="927"/>
        <end position="958"/>
    </location>
</feature>
<dbReference type="GO" id="GO:0004672">
    <property type="term" value="F:protein kinase activity"/>
    <property type="evidence" value="ECO:0007669"/>
    <property type="project" value="InterPro"/>
</dbReference>
<dbReference type="Pfam" id="PF03109">
    <property type="entry name" value="ABC1"/>
    <property type="match status" value="2"/>
</dbReference>
<evidence type="ECO:0000313" key="4">
    <source>
        <dbReference type="Proteomes" id="UP000574390"/>
    </source>
</evidence>
<dbReference type="InterPro" id="IPR051130">
    <property type="entry name" value="Mito_struct-func_regulator"/>
</dbReference>
<dbReference type="EMBL" id="JABANM010006473">
    <property type="protein sequence ID" value="KAF4745870.1"/>
    <property type="molecule type" value="Genomic_DNA"/>
</dbReference>
<proteinExistence type="predicted"/>
<feature type="compositionally biased region" description="Basic and acidic residues" evidence="1">
    <location>
        <begin position="523"/>
        <end position="537"/>
    </location>
</feature>
<sequence>MATSRTVAASALDFGFLRLVYSHARQLRLKRKEAAGGGVEKGGLRQVILDVAQGVRKASRTRRFLGGGAYDRGARDCSGEKTASARIAARKEGGGRGRCEENTMSPDEGQWKADVDSDERAGTSKKGVTDRKKGKGKKLSGESARLRSVLARRSADGGKSPRNTSLVLTKGSQRSRARERVIGKPRQANLRRASDTKRIGGSDAARRAVDESSKRAGESTADLTTGASPGRVRKPGRPSTKPRSSDEKNYRSAVGEKEGHNADGVDSVSRSKGSDRDRTLSGSPRRAGELGRPNAKPRSSDGENHASDAGPNVAGADRLRNRKQGEEIADGRSKSDAKVGWGRKSRLTNSGLRCMFLMSDACQRLNATTSVEGLLELHALLKLVNPRVHEFKGLSVAFWRYLKHLLGCCEERLSWGRDTDILREVQMYWADHVGWYEGRTKRTRIGGRSAVLERSKVADGDTSAPPAECKEHDEMKGDGLRGEDESRNSLRPIACCPEGVPHLTEIALAWGYLTEEDIGLEDRQSRVEDDPCHDHGGGSRLHSTRGVARAVKRGHDRRRPPKASPLLGMVMVAQQQGGQGQVCFWHPSTLTSSSQYYMAEHHAHQPQSSTPPSPSTETAGPNSTEPRILGIGLSEFAKFAGPSASWNNKRFDFEMDSGPLDLPEAIKVAASSTQTTTTASPCFRCETNPAWNHLRFVCHPCDCTRAAVGGRALGGRTSASRRAGSSDPPTGTRGHSKPVRRSSQSQAVSWFNIVLVFDARRVTLRSTTMHFQAVQTISRALVAEENRCGYLSEQVKGLLGRGNGPSCVTQSTRKHSTPSVTASPDSSPLVEPMRRHSSIDAASAAGQDLVATLTKVFTTLSEGPTTSLVVNNSVRVVITGHAEADSLMPAYGGPPLPLEASNCGMDATLDKTLLLVKAKADYPLVSPTTGAQAPSVVPSSDSQYSGPTGPTAPSSAHSQTARLVLDSLTSTKSLADVARALKIPQGTVLRIAKGLVSRGEARVIPVLQKSQILVPNPSAMPLTREDLLDFEVKFNSVEMIPRVMFEFSHGKPLMQVRESCEEIVPAKSFADLATWLLERDQLVHMALYLHYNPPLYVPRGLRSSSAPATAASIAGGPPQSRAGRKTFDATLRGREDVVEPLESDRIRHVIEALWQCNLPGGPDSLDVMFVLSVIQNCVRAHMDIDSIWYMLVREHFMDERKLVLMKELLTDARSDHILVRCLPFTKLCRGSIELVVQGAVPAVAWHRVDRQDRDGFRRSLTFWSTALPAFAAYKAVEWYTESSPKSIRPSPDQASLLYESLHDKYSPVVRNATVALRGFYLKASQMMSLRDEFLPKQYLEWCRKMQDQAPVVMTFVEAEQVIKHELGVTDLSEIFQLVDPHPVGSASIGQCYRGVLREEYGGYEVAIKVQPENIEEQFRADLSSCRAFCKMALPQLVQPLDEIESQFLTEFDYRLEAENMEEIREKIMPHWGHKVVIPKSHLNLCTKRVLVMEYLRGGTKLLDGLMDFLRQEAARQGRPVEELEREHVERLRRRKNLSHTTAEAYKQTLRKALVRSLDALRAAAYVCSFGTVGHWGLTALPPNTADLLATVMKVHGEQVFTHGTFNGDPHPGNILLMPDGRLGLIDFGQANPAPRPPLHVMRFLRRCGEGFDPAIWARQILFATGYRHKYNDPEIARRLIAFWLDRDTSPDVIPEGMNIHQFLEEMEKRDPAVSISQDAVMVCRCSVMIRSLALAFGLRVRTTDYWRPYAEAYLRSRGSL</sequence>
<feature type="compositionally biased region" description="Polar residues" evidence="1">
    <location>
        <begin position="161"/>
        <end position="174"/>
    </location>
</feature>
<feature type="compositionally biased region" description="Low complexity" evidence="1">
    <location>
        <begin position="714"/>
        <end position="726"/>
    </location>
</feature>
<comment type="caution">
    <text evidence="3">The sequence shown here is derived from an EMBL/GenBank/DDBJ whole genome shotgun (WGS) entry which is preliminary data.</text>
</comment>
<dbReference type="PANTHER" id="PTHR43173">
    <property type="entry name" value="ABC1 FAMILY PROTEIN"/>
    <property type="match status" value="1"/>
</dbReference>
<feature type="region of interest" description="Disordered" evidence="1">
    <location>
        <begin position="454"/>
        <end position="487"/>
    </location>
</feature>
<reference evidence="3 4" key="1">
    <citation type="submission" date="2020-04" db="EMBL/GenBank/DDBJ databases">
        <title>Perkinsus olseni comparative genomics.</title>
        <authorList>
            <person name="Bogema D.R."/>
        </authorList>
    </citation>
    <scope>NUCLEOTIDE SEQUENCE [LARGE SCALE GENOMIC DNA]</scope>
    <source>
        <strain evidence="3">ATCC PRA-205</strain>
    </source>
</reference>
<feature type="region of interest" description="Disordered" evidence="1">
    <location>
        <begin position="88"/>
        <end position="340"/>
    </location>
</feature>
<dbReference type="Proteomes" id="UP000574390">
    <property type="component" value="Unassembled WGS sequence"/>
</dbReference>
<evidence type="ECO:0000259" key="2">
    <source>
        <dbReference type="PROSITE" id="PS50011"/>
    </source>
</evidence>
<evidence type="ECO:0000256" key="1">
    <source>
        <dbReference type="SAM" id="MobiDB-lite"/>
    </source>
</evidence>
<protein>
    <recommendedName>
        <fullName evidence="2">Protein kinase domain-containing protein</fullName>
    </recommendedName>
</protein>
<dbReference type="PROSITE" id="PS50011">
    <property type="entry name" value="PROTEIN_KINASE_DOM"/>
    <property type="match status" value="1"/>
</dbReference>
<feature type="compositionally biased region" description="Low complexity" evidence="1">
    <location>
        <begin position="141"/>
        <end position="152"/>
    </location>
</feature>
<dbReference type="InterPro" id="IPR000719">
    <property type="entry name" value="Prot_kinase_dom"/>
</dbReference>
<dbReference type="InterPro" id="IPR004147">
    <property type="entry name" value="ABC1_dom"/>
</dbReference>
<dbReference type="GO" id="GO:0005524">
    <property type="term" value="F:ATP binding"/>
    <property type="evidence" value="ECO:0007669"/>
    <property type="project" value="InterPro"/>
</dbReference>
<feature type="region of interest" description="Disordered" evidence="1">
    <location>
        <begin position="714"/>
        <end position="743"/>
    </location>
</feature>
<feature type="region of interest" description="Disordered" evidence="1">
    <location>
        <begin position="523"/>
        <end position="564"/>
    </location>
</feature>
<feature type="compositionally biased region" description="Basic and acidic residues" evidence="1">
    <location>
        <begin position="243"/>
        <end position="263"/>
    </location>
</feature>
<organism evidence="3 4">
    <name type="scientific">Perkinsus olseni</name>
    <name type="common">Perkinsus atlanticus</name>
    <dbReference type="NCBI Taxonomy" id="32597"/>
    <lineage>
        <taxon>Eukaryota</taxon>
        <taxon>Sar</taxon>
        <taxon>Alveolata</taxon>
        <taxon>Perkinsozoa</taxon>
        <taxon>Perkinsea</taxon>
        <taxon>Perkinsida</taxon>
        <taxon>Perkinsidae</taxon>
        <taxon>Perkinsus</taxon>
    </lineage>
</organism>